<protein>
    <recommendedName>
        <fullName evidence="1">Fibronectin type-III domain-containing protein</fullName>
    </recommendedName>
</protein>
<dbReference type="Proteomes" id="UP000182264">
    <property type="component" value="Chromosome"/>
</dbReference>
<proteinExistence type="predicted"/>
<feature type="domain" description="Fibronectin type-III" evidence="1">
    <location>
        <begin position="156"/>
        <end position="255"/>
    </location>
</feature>
<reference evidence="2 3" key="1">
    <citation type="journal article" date="2017" name="Genome Announc.">
        <title>Complete Genome Sequences of Two Acetylene-Fermenting Pelobacter acetylenicus Strains.</title>
        <authorList>
            <person name="Sutton J.M."/>
            <person name="Baesman S.M."/>
            <person name="Fierst J.L."/>
            <person name="Poret-Peterson A.T."/>
            <person name="Oremland R.S."/>
            <person name="Dunlap D.S."/>
            <person name="Akob D.M."/>
        </authorList>
    </citation>
    <scope>NUCLEOTIDE SEQUENCE [LARGE SCALE GENOMIC DNA]</scope>
    <source>
        <strain evidence="2 3">DSM 3247</strain>
    </source>
</reference>
<dbReference type="InterPro" id="IPR003961">
    <property type="entry name" value="FN3_dom"/>
</dbReference>
<evidence type="ECO:0000259" key="1">
    <source>
        <dbReference type="PROSITE" id="PS50853"/>
    </source>
</evidence>
<dbReference type="RefSeq" id="WP_072287034.1">
    <property type="nucleotide sequence ID" value="NZ_CP015455.1"/>
</dbReference>
<evidence type="ECO:0000313" key="3">
    <source>
        <dbReference type="Proteomes" id="UP000182264"/>
    </source>
</evidence>
<dbReference type="PROSITE" id="PS50853">
    <property type="entry name" value="FN3"/>
    <property type="match status" value="1"/>
</dbReference>
<dbReference type="CDD" id="cd00063">
    <property type="entry name" value="FN3"/>
    <property type="match status" value="1"/>
</dbReference>
<evidence type="ECO:0000313" key="2">
    <source>
        <dbReference type="EMBL" id="APG25185.1"/>
    </source>
</evidence>
<gene>
    <name evidence="2" type="ORF">A7E75_09245</name>
</gene>
<name>A0A1L3GH51_SYNAC</name>
<keyword evidence="3" id="KW-1185">Reference proteome</keyword>
<organism evidence="2 3">
    <name type="scientific">Syntrophotalea acetylenica</name>
    <name type="common">Pelobacter acetylenicus</name>
    <dbReference type="NCBI Taxonomy" id="29542"/>
    <lineage>
        <taxon>Bacteria</taxon>
        <taxon>Pseudomonadati</taxon>
        <taxon>Thermodesulfobacteriota</taxon>
        <taxon>Desulfuromonadia</taxon>
        <taxon>Desulfuromonadales</taxon>
        <taxon>Syntrophotaleaceae</taxon>
        <taxon>Syntrophotalea</taxon>
    </lineage>
</organism>
<dbReference type="PROSITE" id="PS51257">
    <property type="entry name" value="PROKAR_LIPOPROTEIN"/>
    <property type="match status" value="1"/>
</dbReference>
<sequence>MKPHRLQTCLLLAVLVVMALGAGCGRKGPVRPQRQPLPAAPEHLELRQQGDGMLLSWSMPRLNQDGTELTDLAGFKIMRMEFEPNQDCPDCRDTSILLRQIELAYLRDVQQSDGRFFMADTGLQQGRGYQYRVIPYNLWGQDGTPAEARQVVTFLPPAPQQVAAETADGVLTLTWQAPALPAGLELVGYNVYRRRPGRPFAIAPLNPHPLAEPRFEDRLFKSGSTYLYAVRAIVKQDSQEIESLLSKAEVATPWAGAEAPF</sequence>
<dbReference type="SUPFAM" id="SSF49265">
    <property type="entry name" value="Fibronectin type III"/>
    <property type="match status" value="1"/>
</dbReference>
<dbReference type="EMBL" id="CP015518">
    <property type="protein sequence ID" value="APG25185.1"/>
    <property type="molecule type" value="Genomic_DNA"/>
</dbReference>
<dbReference type="Gene3D" id="2.60.40.10">
    <property type="entry name" value="Immunoglobulins"/>
    <property type="match status" value="2"/>
</dbReference>
<dbReference type="SMART" id="SM00060">
    <property type="entry name" value="FN3"/>
    <property type="match status" value="2"/>
</dbReference>
<dbReference type="KEGG" id="pace:A6070_03220"/>
<dbReference type="STRING" id="29542.A6070_03220"/>
<dbReference type="OrthoDB" id="5401792at2"/>
<accession>A0A1L3GH51</accession>
<dbReference type="InterPro" id="IPR036116">
    <property type="entry name" value="FN3_sf"/>
</dbReference>
<dbReference type="InterPro" id="IPR013783">
    <property type="entry name" value="Ig-like_fold"/>
</dbReference>
<dbReference type="AlphaFoldDB" id="A0A1L3GH51"/>